<comment type="similarity">
    <text evidence="1">Belongs to the sigma-70 factor family.</text>
</comment>
<dbReference type="InterPro" id="IPR000943">
    <property type="entry name" value="RNA_pol_sigma70"/>
</dbReference>
<evidence type="ECO:0000256" key="1">
    <source>
        <dbReference type="ARBA" id="ARBA00007788"/>
    </source>
</evidence>
<dbReference type="GO" id="GO:0016987">
    <property type="term" value="F:sigma factor activity"/>
    <property type="evidence" value="ECO:0007669"/>
    <property type="project" value="UniProtKB-KW"/>
</dbReference>
<accession>A0A0X8VDE5</accession>
<dbReference type="PANTHER" id="PTHR30376">
    <property type="entry name" value="SIGMA FACTOR RPOH HEAT SHOCK RELATED"/>
    <property type="match status" value="1"/>
</dbReference>
<evidence type="ECO:0000313" key="10">
    <source>
        <dbReference type="Proteomes" id="UP000068026"/>
    </source>
</evidence>
<dbReference type="Proteomes" id="UP000184204">
    <property type="component" value="Unassembled WGS sequence"/>
</dbReference>
<keyword evidence="10" id="KW-1185">Reference proteome</keyword>
<evidence type="ECO:0000259" key="7">
    <source>
        <dbReference type="PROSITE" id="PS00715"/>
    </source>
</evidence>
<protein>
    <submittedName>
        <fullName evidence="8">RNA polymerase sigma-28 factor</fullName>
    </submittedName>
    <submittedName>
        <fullName evidence="9">RNA polymerase sporulation-specific sigma factor</fullName>
    </submittedName>
</protein>
<proteinExistence type="inferred from homology"/>
<dbReference type="PRINTS" id="PR00046">
    <property type="entry name" value="SIGMA70FCT"/>
</dbReference>
<dbReference type="Gene3D" id="1.10.10.10">
    <property type="entry name" value="Winged helix-like DNA-binding domain superfamily/Winged helix DNA-binding domain"/>
    <property type="match status" value="1"/>
</dbReference>
<dbReference type="PIRSF" id="PIRSF000770">
    <property type="entry name" value="RNA_pol_sigma-SigE/K"/>
    <property type="match status" value="1"/>
</dbReference>
<reference evidence="9" key="3">
    <citation type="submission" date="2016-11" db="EMBL/GenBank/DDBJ databases">
        <authorList>
            <person name="Varghese N."/>
            <person name="Submissions S."/>
        </authorList>
    </citation>
    <scope>NUCLEOTIDE SEQUENCE</scope>
    <source>
        <strain evidence="9">DSM 1682</strain>
    </source>
</reference>
<dbReference type="RefSeq" id="WP_066051420.1">
    <property type="nucleotide sequence ID" value="NZ_CP014223.1"/>
</dbReference>
<reference evidence="11" key="4">
    <citation type="submission" date="2016-11" db="EMBL/GenBank/DDBJ databases">
        <authorList>
            <person name="Jaros S."/>
            <person name="Januszkiewicz K."/>
            <person name="Wedrychowicz H."/>
        </authorList>
    </citation>
    <scope>NUCLEOTIDE SEQUENCE [LARGE SCALE GENOMIC DNA]</scope>
    <source>
        <strain evidence="11">DSM 1682</strain>
    </source>
</reference>
<dbReference type="InterPro" id="IPR036388">
    <property type="entry name" value="WH-like_DNA-bd_sf"/>
</dbReference>
<keyword evidence="4" id="KW-0238">DNA-binding</keyword>
<dbReference type="PROSITE" id="PS00715">
    <property type="entry name" value="SIGMA70_1"/>
    <property type="match status" value="1"/>
</dbReference>
<sequence>MFAFFAVLPFLFAFSSSGAFPKPLSKEDEAYYLKLYQSGTQEEKKEAKDKLILHNLRLVAHIAKKYSGSAREPEELISIGIIGLIKAVDSYNVEKNVRLVSYAAKCVQNELLMWLRSGKKYQNDISLHEPIGTDRDGNEIVMLDIINSDNPDFVEAIDFSIKSEKMLNAIKTVLTPRERTVIILRYGLSNQDILTQQEIAERLGISRSYSSDIIGLNILHILIVHA</sequence>
<dbReference type="InterPro" id="IPR013325">
    <property type="entry name" value="RNA_pol_sigma_r2"/>
</dbReference>
<feature type="signal peptide" evidence="6">
    <location>
        <begin position="1"/>
        <end position="21"/>
    </location>
</feature>
<organism evidence="9 11">
    <name type="scientific">Anaerotignum propionicum DSM 1682</name>
    <dbReference type="NCBI Taxonomy" id="991789"/>
    <lineage>
        <taxon>Bacteria</taxon>
        <taxon>Bacillati</taxon>
        <taxon>Bacillota</taxon>
        <taxon>Clostridia</taxon>
        <taxon>Lachnospirales</taxon>
        <taxon>Anaerotignaceae</taxon>
        <taxon>Anaerotignum</taxon>
    </lineage>
</organism>
<dbReference type="SUPFAM" id="SSF88659">
    <property type="entry name" value="Sigma3 and sigma4 domains of RNA polymerase sigma factors"/>
    <property type="match status" value="1"/>
</dbReference>
<keyword evidence="5" id="KW-0804">Transcription</keyword>
<dbReference type="Pfam" id="PF04542">
    <property type="entry name" value="Sigma70_r2"/>
    <property type="match status" value="1"/>
</dbReference>
<dbReference type="GO" id="GO:0003677">
    <property type="term" value="F:DNA binding"/>
    <property type="evidence" value="ECO:0007669"/>
    <property type="project" value="UniProtKB-KW"/>
</dbReference>
<evidence type="ECO:0000313" key="11">
    <source>
        <dbReference type="Proteomes" id="UP000184204"/>
    </source>
</evidence>
<dbReference type="InterPro" id="IPR007630">
    <property type="entry name" value="RNA_pol_sigma70_r4"/>
</dbReference>
<gene>
    <name evidence="8" type="primary">sigK</name>
    <name evidence="8" type="ORF">CPRO_21450</name>
    <name evidence="9" type="ORF">SAMN02745151_01922</name>
</gene>
<dbReference type="AlphaFoldDB" id="A0A0X8VDE5"/>
<dbReference type="OrthoDB" id="9809557at2"/>
<dbReference type="EMBL" id="FQUA01000008">
    <property type="protein sequence ID" value="SHE83278.1"/>
    <property type="molecule type" value="Genomic_DNA"/>
</dbReference>
<dbReference type="InterPro" id="IPR013324">
    <property type="entry name" value="RNA_pol_sigma_r3/r4-like"/>
</dbReference>
<dbReference type="InterPro" id="IPR007627">
    <property type="entry name" value="RNA_pol_sigma70_r2"/>
</dbReference>
<keyword evidence="2" id="KW-0805">Transcription regulation</keyword>
<dbReference type="InterPro" id="IPR014284">
    <property type="entry name" value="RNA_pol_sigma-70_dom"/>
</dbReference>
<keyword evidence="6" id="KW-0732">Signal</keyword>
<dbReference type="KEGG" id="cpro:CPRO_21450"/>
<feature type="chain" id="PRO_5044547781" evidence="6">
    <location>
        <begin position="22"/>
        <end position="226"/>
    </location>
</feature>
<evidence type="ECO:0000313" key="9">
    <source>
        <dbReference type="EMBL" id="SHE83278.1"/>
    </source>
</evidence>
<dbReference type="InterPro" id="IPR050813">
    <property type="entry name" value="Sigma-70_Factor"/>
</dbReference>
<dbReference type="Gene3D" id="1.20.120.1810">
    <property type="match status" value="1"/>
</dbReference>
<reference evidence="8 10" key="1">
    <citation type="journal article" date="2016" name="Genome Announc.">
        <title>Complete Genome Sequence of the Amino Acid-Fermenting Clostridium propionicum X2 (DSM 1682).</title>
        <authorList>
            <person name="Poehlein A."/>
            <person name="Schlien K."/>
            <person name="Chowdhury N.P."/>
            <person name="Gottschalk G."/>
            <person name="Buckel W."/>
            <person name="Daniel R."/>
        </authorList>
    </citation>
    <scope>NUCLEOTIDE SEQUENCE [LARGE SCALE GENOMIC DNA]</scope>
    <source>
        <strain evidence="8 10">X2</strain>
    </source>
</reference>
<evidence type="ECO:0000256" key="3">
    <source>
        <dbReference type="ARBA" id="ARBA00023082"/>
    </source>
</evidence>
<name>A0A0X8VDE5_ANAPI</name>
<evidence type="ECO:0000313" key="8">
    <source>
        <dbReference type="EMBL" id="AMJ41725.1"/>
    </source>
</evidence>
<evidence type="ECO:0000256" key="6">
    <source>
        <dbReference type="SAM" id="SignalP"/>
    </source>
</evidence>
<dbReference type="GO" id="GO:0006352">
    <property type="term" value="P:DNA-templated transcription initiation"/>
    <property type="evidence" value="ECO:0007669"/>
    <property type="project" value="InterPro"/>
</dbReference>
<dbReference type="Pfam" id="PF04545">
    <property type="entry name" value="Sigma70_r4"/>
    <property type="match status" value="1"/>
</dbReference>
<evidence type="ECO:0000256" key="4">
    <source>
        <dbReference type="ARBA" id="ARBA00023125"/>
    </source>
</evidence>
<dbReference type="SUPFAM" id="SSF88946">
    <property type="entry name" value="Sigma2 domain of RNA polymerase sigma factors"/>
    <property type="match status" value="1"/>
</dbReference>
<reference evidence="10" key="2">
    <citation type="submission" date="2016-01" db="EMBL/GenBank/DDBJ databases">
        <authorList>
            <person name="Poehlein A."/>
            <person name="Schlien K."/>
            <person name="Gottschalk G."/>
            <person name="Buckel W."/>
            <person name="Daniel R."/>
        </authorList>
    </citation>
    <scope>NUCLEOTIDE SEQUENCE [LARGE SCALE GENOMIC DNA]</scope>
    <source>
        <strain evidence="10">X2</strain>
    </source>
</reference>
<dbReference type="CDD" id="cd06171">
    <property type="entry name" value="Sigma70_r4"/>
    <property type="match status" value="1"/>
</dbReference>
<feature type="domain" description="RNA polymerase sigma-70" evidence="7">
    <location>
        <begin position="75"/>
        <end position="88"/>
    </location>
</feature>
<dbReference type="PANTHER" id="PTHR30376:SF3">
    <property type="entry name" value="RNA POLYMERASE SIGMA FACTOR RPOH"/>
    <property type="match status" value="1"/>
</dbReference>
<keyword evidence="3" id="KW-0731">Sigma factor</keyword>
<dbReference type="NCBIfam" id="TIGR02937">
    <property type="entry name" value="sigma70-ECF"/>
    <property type="match status" value="1"/>
</dbReference>
<evidence type="ECO:0000256" key="2">
    <source>
        <dbReference type="ARBA" id="ARBA00023015"/>
    </source>
</evidence>
<dbReference type="EMBL" id="CP014223">
    <property type="protein sequence ID" value="AMJ41725.1"/>
    <property type="molecule type" value="Genomic_DNA"/>
</dbReference>
<dbReference type="NCBIfam" id="NF004471">
    <property type="entry name" value="PRK05803.1"/>
    <property type="match status" value="1"/>
</dbReference>
<dbReference type="Proteomes" id="UP000068026">
    <property type="component" value="Chromosome"/>
</dbReference>
<evidence type="ECO:0000256" key="5">
    <source>
        <dbReference type="ARBA" id="ARBA00023163"/>
    </source>
</evidence>